<dbReference type="GO" id="GO:0006631">
    <property type="term" value="P:fatty acid metabolic process"/>
    <property type="evidence" value="ECO:0007669"/>
    <property type="project" value="UniProtKB-KW"/>
</dbReference>
<dbReference type="InterPro" id="IPR018376">
    <property type="entry name" value="Enoyl-CoA_hyd/isom_CS"/>
</dbReference>
<dbReference type="PROSITE" id="PS00166">
    <property type="entry name" value="ENOYL_COA_HYDRATASE"/>
    <property type="match status" value="1"/>
</dbReference>
<dbReference type="PANTHER" id="PTHR43149:SF1">
    <property type="entry name" value="DELTA(3,5)-DELTA(2,4)-DIENOYL-COA ISOMERASE, MITOCHONDRIAL"/>
    <property type="match status" value="1"/>
</dbReference>
<reference evidence="10 11" key="1">
    <citation type="journal article" date="2024" name="Nat. Commun.">
        <title>Phylogenomics reveals the evolutionary origins of lichenization in chlorophyte algae.</title>
        <authorList>
            <person name="Puginier C."/>
            <person name="Libourel C."/>
            <person name="Otte J."/>
            <person name="Skaloud P."/>
            <person name="Haon M."/>
            <person name="Grisel S."/>
            <person name="Petersen M."/>
            <person name="Berrin J.G."/>
            <person name="Delaux P.M."/>
            <person name="Dal Grande F."/>
            <person name="Keller J."/>
        </authorList>
    </citation>
    <scope>NUCLEOTIDE SEQUENCE [LARGE SCALE GENOMIC DNA]</scope>
    <source>
        <strain evidence="10 11">SAG 2043</strain>
    </source>
</reference>
<evidence type="ECO:0000256" key="1">
    <source>
        <dbReference type="ARBA" id="ARBA00004275"/>
    </source>
</evidence>
<sequence length="272" mass="29908">MSDSHFSTLSVTVSSGVAVVELARPSKFNAVSREMFLEMPQVMHLLDGRDDVRVIILKGQGRHFCAGIDFAALANNDSHQECPGRYRERLRRSIMAWQEAFTAIERCRWPVIAAVHGACIGAGIDMITACDIRYCTQDAYFCVKEVDLAITADMGTLQRLPRIVGQGRASELALTARTFKGPEAQQMGLVTECFPDAGAMLEAAERTAARIAARSPLAILGTKRVLQHSREHSVADGLEYVATWNAAMLPSSDLQEVLLAMAQRREPKFAKL</sequence>
<dbReference type="Pfam" id="PF00378">
    <property type="entry name" value="ECH_1"/>
    <property type="match status" value="1"/>
</dbReference>
<evidence type="ECO:0000256" key="6">
    <source>
        <dbReference type="ARBA" id="ARBA00023098"/>
    </source>
</evidence>
<evidence type="ECO:0000256" key="7">
    <source>
        <dbReference type="ARBA" id="ARBA00023140"/>
    </source>
</evidence>
<dbReference type="PANTHER" id="PTHR43149">
    <property type="entry name" value="ENOYL-COA HYDRATASE"/>
    <property type="match status" value="1"/>
</dbReference>
<dbReference type="Gene3D" id="1.10.12.10">
    <property type="entry name" value="Lyase 2-enoyl-coa Hydratase, Chain A, domain 2"/>
    <property type="match status" value="1"/>
</dbReference>
<keyword evidence="4" id="KW-0276">Fatty acid metabolism</keyword>
<evidence type="ECO:0000313" key="11">
    <source>
        <dbReference type="Proteomes" id="UP001489004"/>
    </source>
</evidence>
<keyword evidence="7" id="KW-0576">Peroxisome</keyword>
<dbReference type="Proteomes" id="UP001489004">
    <property type="component" value="Unassembled WGS sequence"/>
</dbReference>
<protein>
    <submittedName>
        <fullName evidence="10">Uncharacterized protein</fullName>
    </submittedName>
</protein>
<accession>A0AAW1PLP2</accession>
<evidence type="ECO:0000256" key="5">
    <source>
        <dbReference type="ARBA" id="ARBA00022990"/>
    </source>
</evidence>
<dbReference type="AlphaFoldDB" id="A0AAW1PLP2"/>
<keyword evidence="11" id="KW-1185">Reference proteome</keyword>
<name>A0AAW1PLP2_9CHLO</name>
<evidence type="ECO:0000256" key="2">
    <source>
        <dbReference type="ARBA" id="ARBA00005005"/>
    </source>
</evidence>
<dbReference type="EMBL" id="JALJOR010000007">
    <property type="protein sequence ID" value="KAK9814481.1"/>
    <property type="molecule type" value="Genomic_DNA"/>
</dbReference>
<dbReference type="InterPro" id="IPR001753">
    <property type="entry name" value="Enoyl-CoA_hydra/iso"/>
</dbReference>
<evidence type="ECO:0000256" key="3">
    <source>
        <dbReference type="ARBA" id="ARBA00005254"/>
    </source>
</evidence>
<comment type="subcellular location">
    <subcellularLocation>
        <location evidence="1">Peroxisome</location>
    </subcellularLocation>
</comment>
<keyword evidence="6" id="KW-0443">Lipid metabolism</keyword>
<dbReference type="NCBIfam" id="NF004794">
    <property type="entry name" value="PRK06142.1"/>
    <property type="match status" value="1"/>
</dbReference>
<dbReference type="InterPro" id="IPR029045">
    <property type="entry name" value="ClpP/crotonase-like_dom_sf"/>
</dbReference>
<keyword evidence="5" id="KW-0007">Acetylation</keyword>
<evidence type="ECO:0000256" key="8">
    <source>
        <dbReference type="ARBA" id="ARBA00023235"/>
    </source>
</evidence>
<comment type="pathway">
    <text evidence="2">Lipid metabolism; fatty acid beta-oxidation.</text>
</comment>
<evidence type="ECO:0000256" key="4">
    <source>
        <dbReference type="ARBA" id="ARBA00022832"/>
    </source>
</evidence>
<dbReference type="GO" id="GO:0051750">
    <property type="term" value="F:delta(3,5)-delta(2,4)-dienoyl-CoA isomerase activity"/>
    <property type="evidence" value="ECO:0007669"/>
    <property type="project" value="TreeGrafter"/>
</dbReference>
<dbReference type="FunFam" id="3.90.226.10:FF:000024">
    <property type="entry name" value="Delta3,5-delta2,4-dienoyl-CoA isomerase"/>
    <property type="match status" value="1"/>
</dbReference>
<organism evidence="10 11">
    <name type="scientific">[Myrmecia] bisecta</name>
    <dbReference type="NCBI Taxonomy" id="41462"/>
    <lineage>
        <taxon>Eukaryota</taxon>
        <taxon>Viridiplantae</taxon>
        <taxon>Chlorophyta</taxon>
        <taxon>core chlorophytes</taxon>
        <taxon>Trebouxiophyceae</taxon>
        <taxon>Trebouxiales</taxon>
        <taxon>Trebouxiaceae</taxon>
        <taxon>Myrmecia</taxon>
    </lineage>
</organism>
<keyword evidence="8" id="KW-0413">Isomerase</keyword>
<evidence type="ECO:0000313" key="10">
    <source>
        <dbReference type="EMBL" id="KAK9814481.1"/>
    </source>
</evidence>
<dbReference type="SUPFAM" id="SSF52096">
    <property type="entry name" value="ClpP/crotonase"/>
    <property type="match status" value="1"/>
</dbReference>
<evidence type="ECO:0000256" key="9">
    <source>
        <dbReference type="RuleBase" id="RU003707"/>
    </source>
</evidence>
<comment type="caution">
    <text evidence="10">The sequence shown here is derived from an EMBL/GenBank/DDBJ whole genome shotgun (WGS) entry which is preliminary data.</text>
</comment>
<comment type="similarity">
    <text evidence="3 9">Belongs to the enoyl-CoA hydratase/isomerase family.</text>
</comment>
<dbReference type="InterPro" id="IPR014748">
    <property type="entry name" value="Enoyl-CoA_hydra_C"/>
</dbReference>
<dbReference type="InterPro" id="IPR045002">
    <property type="entry name" value="Ech1-like"/>
</dbReference>
<dbReference type="GO" id="GO:0005777">
    <property type="term" value="C:peroxisome"/>
    <property type="evidence" value="ECO:0007669"/>
    <property type="project" value="UniProtKB-SubCell"/>
</dbReference>
<dbReference type="CDD" id="cd06558">
    <property type="entry name" value="crotonase-like"/>
    <property type="match status" value="1"/>
</dbReference>
<dbReference type="Gene3D" id="3.90.226.10">
    <property type="entry name" value="2-enoyl-CoA Hydratase, Chain A, domain 1"/>
    <property type="match status" value="1"/>
</dbReference>
<proteinExistence type="inferred from homology"/>
<gene>
    <name evidence="10" type="ORF">WJX72_006594</name>
</gene>
<dbReference type="FunFam" id="1.10.12.10:FF:000004">
    <property type="entry name" value="Delta3,5-delta2,4-dienoyl-CoA isomerase"/>
    <property type="match status" value="1"/>
</dbReference>